<dbReference type="EMBL" id="CYYM01000022">
    <property type="protein sequence ID" value="CUO61933.1"/>
    <property type="molecule type" value="Genomic_DNA"/>
</dbReference>
<accession>A0A174GHR8</accession>
<evidence type="ECO:0000313" key="2">
    <source>
        <dbReference type="Proteomes" id="UP000095380"/>
    </source>
</evidence>
<organism evidence="1 2">
    <name type="scientific">Dorea longicatena</name>
    <dbReference type="NCBI Taxonomy" id="88431"/>
    <lineage>
        <taxon>Bacteria</taxon>
        <taxon>Bacillati</taxon>
        <taxon>Bacillota</taxon>
        <taxon>Clostridia</taxon>
        <taxon>Lachnospirales</taxon>
        <taxon>Lachnospiraceae</taxon>
        <taxon>Dorea</taxon>
    </lineage>
</organism>
<gene>
    <name evidence="1" type="ORF">ERS852408_02565</name>
</gene>
<dbReference type="AlphaFoldDB" id="A0A174GHR8"/>
<proteinExistence type="predicted"/>
<name>A0A174GHR8_9FIRM</name>
<dbReference type="PROSITE" id="PS51257">
    <property type="entry name" value="PROKAR_LIPOPROTEIN"/>
    <property type="match status" value="1"/>
</dbReference>
<dbReference type="Proteomes" id="UP000095380">
    <property type="component" value="Unassembled WGS sequence"/>
</dbReference>
<reference evidence="1 2" key="1">
    <citation type="submission" date="2015-09" db="EMBL/GenBank/DDBJ databases">
        <authorList>
            <consortium name="Pathogen Informatics"/>
        </authorList>
    </citation>
    <scope>NUCLEOTIDE SEQUENCE [LARGE SCALE GENOMIC DNA]</scope>
    <source>
        <strain evidence="1 2">2789STDY5608851</strain>
    </source>
</reference>
<protein>
    <recommendedName>
        <fullName evidence="3">Lipoprotein</fullName>
    </recommendedName>
</protein>
<dbReference type="RefSeq" id="WP_207641761.1">
    <property type="nucleotide sequence ID" value="NZ_CYYM01000022.1"/>
</dbReference>
<evidence type="ECO:0008006" key="3">
    <source>
        <dbReference type="Google" id="ProtNLM"/>
    </source>
</evidence>
<evidence type="ECO:0000313" key="1">
    <source>
        <dbReference type="EMBL" id="CUO61933.1"/>
    </source>
</evidence>
<sequence>MLIKKIVSVILSLSLVFMVSGCQSDKDNPLHGKDTDERIVMCLENAYPEHNFKVVKSFDKQKNEGLFEDENGISFKVRDLIYNNTYHFGCRDEYLSTILKNENFFEKAKKVVEEKYGQKLVYNENTMSIDIIYDDNNQITTDEISQLVQEVLNIVDTPKVKYPAEREFSTNVVNYYTLPALGVLQCYIEKNEIGETELFYFSDKSMEQSVIKEKIDKLYQSVEE</sequence>